<dbReference type="Pfam" id="PF00149">
    <property type="entry name" value="Metallophos"/>
    <property type="match status" value="1"/>
</dbReference>
<name>A0A1H9TLU9_9BACI</name>
<evidence type="ECO:0000256" key="3">
    <source>
        <dbReference type="ARBA" id="ARBA00022801"/>
    </source>
</evidence>
<reference evidence="7 8" key="1">
    <citation type="submission" date="2016-10" db="EMBL/GenBank/DDBJ databases">
        <authorList>
            <person name="de Groot N.N."/>
        </authorList>
    </citation>
    <scope>NUCLEOTIDE SEQUENCE [LARGE SCALE GENOMIC DNA]</scope>
    <source>
        <strain evidence="7 8">CGMCC 1.7727</strain>
    </source>
</reference>
<dbReference type="GO" id="GO:0008758">
    <property type="term" value="F:UDP-2,3-diacylglucosamine hydrolase activity"/>
    <property type="evidence" value="ECO:0007669"/>
    <property type="project" value="TreeGrafter"/>
</dbReference>
<feature type="domain" description="Calcineurin-like phosphoesterase" evidence="6">
    <location>
        <begin position="56"/>
        <end position="220"/>
    </location>
</feature>
<dbReference type="STRING" id="531814.SAMN04487944_11461"/>
<keyword evidence="5" id="KW-1133">Transmembrane helix</keyword>
<evidence type="ECO:0000256" key="4">
    <source>
        <dbReference type="ARBA" id="ARBA00061089"/>
    </source>
</evidence>
<protein>
    <recommendedName>
        <fullName evidence="6">Calcineurin-like phosphoesterase domain-containing protein</fullName>
    </recommendedName>
</protein>
<dbReference type="FunFam" id="3.60.21.10:FF:000028">
    <property type="entry name" value="Putative metallophosphoesterase"/>
    <property type="match status" value="1"/>
</dbReference>
<dbReference type="CDD" id="cd07385">
    <property type="entry name" value="MPP_YkuE_C"/>
    <property type="match status" value="1"/>
</dbReference>
<keyword evidence="5" id="KW-0812">Transmembrane</keyword>
<dbReference type="InterPro" id="IPR051158">
    <property type="entry name" value="Metallophosphoesterase_sf"/>
</dbReference>
<dbReference type="Proteomes" id="UP000199687">
    <property type="component" value="Unassembled WGS sequence"/>
</dbReference>
<dbReference type="PANTHER" id="PTHR31302">
    <property type="entry name" value="TRANSMEMBRANE PROTEIN WITH METALLOPHOSPHOESTERASE DOMAIN-RELATED"/>
    <property type="match status" value="1"/>
</dbReference>
<keyword evidence="2" id="KW-0479">Metal-binding</keyword>
<organism evidence="7 8">
    <name type="scientific">Gracilibacillus ureilyticus</name>
    <dbReference type="NCBI Taxonomy" id="531814"/>
    <lineage>
        <taxon>Bacteria</taxon>
        <taxon>Bacillati</taxon>
        <taxon>Bacillota</taxon>
        <taxon>Bacilli</taxon>
        <taxon>Bacillales</taxon>
        <taxon>Bacillaceae</taxon>
        <taxon>Gracilibacillus</taxon>
    </lineage>
</organism>
<dbReference type="PANTHER" id="PTHR31302:SF25">
    <property type="entry name" value="PHOSPHOESTERASE"/>
    <property type="match status" value="1"/>
</dbReference>
<dbReference type="SUPFAM" id="SSF56300">
    <property type="entry name" value="Metallo-dependent phosphatases"/>
    <property type="match status" value="1"/>
</dbReference>
<dbReference type="GO" id="GO:0016020">
    <property type="term" value="C:membrane"/>
    <property type="evidence" value="ECO:0007669"/>
    <property type="project" value="GOC"/>
</dbReference>
<dbReference type="RefSeq" id="WP_089741993.1">
    <property type="nucleotide sequence ID" value="NZ_FOGL01000014.1"/>
</dbReference>
<dbReference type="GO" id="GO:0046872">
    <property type="term" value="F:metal ion binding"/>
    <property type="evidence" value="ECO:0007669"/>
    <property type="project" value="UniProtKB-KW"/>
</dbReference>
<dbReference type="EMBL" id="FOGL01000014">
    <property type="protein sequence ID" value="SER98007.1"/>
    <property type="molecule type" value="Genomic_DNA"/>
</dbReference>
<evidence type="ECO:0000256" key="1">
    <source>
        <dbReference type="ARBA" id="ARBA00001968"/>
    </source>
</evidence>
<evidence type="ECO:0000256" key="5">
    <source>
        <dbReference type="SAM" id="Phobius"/>
    </source>
</evidence>
<dbReference type="OrthoDB" id="9780884at2"/>
<comment type="cofactor">
    <cofactor evidence="1">
        <name>a divalent metal cation</name>
        <dbReference type="ChEBI" id="CHEBI:60240"/>
    </cofactor>
</comment>
<keyword evidence="5" id="KW-0472">Membrane</keyword>
<evidence type="ECO:0000313" key="7">
    <source>
        <dbReference type="EMBL" id="SER98007.1"/>
    </source>
</evidence>
<evidence type="ECO:0000313" key="8">
    <source>
        <dbReference type="Proteomes" id="UP000199687"/>
    </source>
</evidence>
<keyword evidence="3" id="KW-0378">Hydrolase</keyword>
<evidence type="ECO:0000259" key="6">
    <source>
        <dbReference type="Pfam" id="PF00149"/>
    </source>
</evidence>
<dbReference type="InterPro" id="IPR004843">
    <property type="entry name" value="Calcineurin-like_PHP"/>
</dbReference>
<accession>A0A1H9TLU9</accession>
<proteinExistence type="inferred from homology"/>
<gene>
    <name evidence="7" type="ORF">SAMN04487944_11461</name>
</gene>
<sequence>MKRRTFLKRMIGGIISIFGIGSGTYYYAKEVEPKLLDIHHVTIQSPKIPASFDSYKILQFSDTHIGFHYSIDQLKELVLEINGLNPDLIAFTGDLVDHPQQFNWNSEIVSTLASMNAADGKYWIYGNHDHGGYGTDIVKQVFDEAGFQLLKNSHRLLNRNGDKIMLAGLDDIMLGQPDISAAIQSAEDYDFTILLVHEPDFADTVKDYEVDVQISGHSHGGQVQLPFVGYIYTPYLAEKYVEGRYQVGSKPLQLYVSRGIGTTRLPYRFFCKPEITVYELKKG</sequence>
<keyword evidence="8" id="KW-1185">Reference proteome</keyword>
<dbReference type="Gene3D" id="3.60.21.10">
    <property type="match status" value="1"/>
</dbReference>
<dbReference type="AlphaFoldDB" id="A0A1H9TLU9"/>
<feature type="transmembrane region" description="Helical" evidence="5">
    <location>
        <begin position="7"/>
        <end position="28"/>
    </location>
</feature>
<comment type="similarity">
    <text evidence="4">Belongs to the metallophosphoesterase superfamily.</text>
</comment>
<dbReference type="InterPro" id="IPR029052">
    <property type="entry name" value="Metallo-depent_PP-like"/>
</dbReference>
<dbReference type="GO" id="GO:0009245">
    <property type="term" value="P:lipid A biosynthetic process"/>
    <property type="evidence" value="ECO:0007669"/>
    <property type="project" value="TreeGrafter"/>
</dbReference>
<evidence type="ECO:0000256" key="2">
    <source>
        <dbReference type="ARBA" id="ARBA00022723"/>
    </source>
</evidence>